<evidence type="ECO:0000313" key="2">
    <source>
        <dbReference type="Proteomes" id="UP000199341"/>
    </source>
</evidence>
<dbReference type="AlphaFoldDB" id="A0A1H0HEB7"/>
<reference evidence="1 2" key="1">
    <citation type="submission" date="2016-10" db="EMBL/GenBank/DDBJ databases">
        <authorList>
            <person name="de Groot N.N."/>
        </authorList>
    </citation>
    <scope>NUCLEOTIDE SEQUENCE [LARGE SCALE GENOMIC DNA]</scope>
    <source>
        <strain evidence="1 2">CGMCC 4.2022</strain>
    </source>
</reference>
<evidence type="ECO:0000313" key="1">
    <source>
        <dbReference type="EMBL" id="SDO17477.1"/>
    </source>
</evidence>
<protein>
    <submittedName>
        <fullName evidence="1">Uncharacterized protein</fullName>
    </submittedName>
</protein>
<dbReference type="EMBL" id="FNIE01000008">
    <property type="protein sequence ID" value="SDO17477.1"/>
    <property type="molecule type" value="Genomic_DNA"/>
</dbReference>
<organism evidence="1 2">
    <name type="scientific">Actinacidiphila guanduensis</name>
    <dbReference type="NCBI Taxonomy" id="310781"/>
    <lineage>
        <taxon>Bacteria</taxon>
        <taxon>Bacillati</taxon>
        <taxon>Actinomycetota</taxon>
        <taxon>Actinomycetes</taxon>
        <taxon>Kitasatosporales</taxon>
        <taxon>Streptomycetaceae</taxon>
        <taxon>Actinacidiphila</taxon>
    </lineage>
</organism>
<name>A0A1H0HEB7_9ACTN</name>
<proteinExistence type="predicted"/>
<keyword evidence="2" id="KW-1185">Reference proteome</keyword>
<accession>A0A1H0HEB7</accession>
<gene>
    <name evidence="1" type="ORF">SAMN05216259_10822</name>
</gene>
<dbReference type="Proteomes" id="UP000199341">
    <property type="component" value="Unassembled WGS sequence"/>
</dbReference>
<sequence length="86" mass="9432">MALTAALKEQLPLMRRLLDRETVLREAGDPASEVHPLLPMDLLSLFLRIDAVDAAGLEKLLTAVDPTTPNLYALADWARVRVAARA</sequence>